<dbReference type="EMBL" id="GGFM01010424">
    <property type="protein sequence ID" value="MBW31175.1"/>
    <property type="molecule type" value="Transcribed_RNA"/>
</dbReference>
<accession>A0A2M3ZRQ2</accession>
<dbReference type="AlphaFoldDB" id="A0A2M3ZRQ2"/>
<feature type="chain" id="PRO_5014954089" evidence="1">
    <location>
        <begin position="27"/>
        <end position="76"/>
    </location>
</feature>
<feature type="signal peptide" evidence="1">
    <location>
        <begin position="1"/>
        <end position="26"/>
    </location>
</feature>
<sequence length="76" mass="8032">MCSRSCAVRLMVVMVLLMVIAPSGEAVRVIFRLQRSSVDVGASTANILRSPNLVGSSCGIGQVSDTRGICRSTISF</sequence>
<evidence type="ECO:0000313" key="2">
    <source>
        <dbReference type="EMBL" id="MBW31175.1"/>
    </source>
</evidence>
<keyword evidence="1" id="KW-0732">Signal</keyword>
<organism evidence="2">
    <name type="scientific">Anopheles braziliensis</name>
    <dbReference type="NCBI Taxonomy" id="58242"/>
    <lineage>
        <taxon>Eukaryota</taxon>
        <taxon>Metazoa</taxon>
        <taxon>Ecdysozoa</taxon>
        <taxon>Arthropoda</taxon>
        <taxon>Hexapoda</taxon>
        <taxon>Insecta</taxon>
        <taxon>Pterygota</taxon>
        <taxon>Neoptera</taxon>
        <taxon>Endopterygota</taxon>
        <taxon>Diptera</taxon>
        <taxon>Nematocera</taxon>
        <taxon>Culicoidea</taxon>
        <taxon>Culicidae</taxon>
        <taxon>Anophelinae</taxon>
        <taxon>Anopheles</taxon>
    </lineage>
</organism>
<reference evidence="2" key="1">
    <citation type="submission" date="2018-01" db="EMBL/GenBank/DDBJ databases">
        <title>An insight into the sialome of Amazonian anophelines.</title>
        <authorList>
            <person name="Ribeiro J.M."/>
            <person name="Scarpassa V."/>
            <person name="Calvo E."/>
        </authorList>
    </citation>
    <scope>NUCLEOTIDE SEQUENCE</scope>
    <source>
        <tissue evidence="2">Salivary glands</tissue>
    </source>
</reference>
<protein>
    <submittedName>
        <fullName evidence="2">Putative secreted peptide</fullName>
    </submittedName>
</protein>
<name>A0A2M3ZRQ2_9DIPT</name>
<proteinExistence type="predicted"/>
<evidence type="ECO:0000256" key="1">
    <source>
        <dbReference type="SAM" id="SignalP"/>
    </source>
</evidence>